<dbReference type="Proteomes" id="UP000250321">
    <property type="component" value="Unassembled WGS sequence"/>
</dbReference>
<keyword evidence="1" id="KW-0328">Glycosyltransferase</keyword>
<keyword evidence="1" id="KW-0808">Transferase</keyword>
<protein>
    <submittedName>
        <fullName evidence="1">ATP phosphoribosyltransferase 1 chloroplastic-like</fullName>
    </submittedName>
</protein>
<keyword evidence="2" id="KW-1185">Reference proteome</keyword>
<dbReference type="GO" id="GO:0016757">
    <property type="term" value="F:glycosyltransferase activity"/>
    <property type="evidence" value="ECO:0007669"/>
    <property type="project" value="UniProtKB-KW"/>
</dbReference>
<proteinExistence type="predicted"/>
<accession>A0A314Z928</accession>
<comment type="caution">
    <text evidence="1">The sequence shown here is derived from an EMBL/GenBank/DDBJ whole genome shotgun (WGS) entry which is preliminary data.</text>
</comment>
<evidence type="ECO:0000313" key="2">
    <source>
        <dbReference type="Proteomes" id="UP000250321"/>
    </source>
</evidence>
<dbReference type="OrthoDB" id="2574at2759"/>
<dbReference type="STRING" id="2094558.A0A314Z928"/>
<organism evidence="1 2">
    <name type="scientific">Prunus yedoensis var. nudiflora</name>
    <dbReference type="NCBI Taxonomy" id="2094558"/>
    <lineage>
        <taxon>Eukaryota</taxon>
        <taxon>Viridiplantae</taxon>
        <taxon>Streptophyta</taxon>
        <taxon>Embryophyta</taxon>
        <taxon>Tracheophyta</taxon>
        <taxon>Spermatophyta</taxon>
        <taxon>Magnoliopsida</taxon>
        <taxon>eudicotyledons</taxon>
        <taxon>Gunneridae</taxon>
        <taxon>Pentapetalae</taxon>
        <taxon>rosids</taxon>
        <taxon>fabids</taxon>
        <taxon>Rosales</taxon>
        <taxon>Rosaceae</taxon>
        <taxon>Amygdaloideae</taxon>
        <taxon>Amygdaleae</taxon>
        <taxon>Prunus</taxon>
    </lineage>
</organism>
<gene>
    <name evidence="1" type="ORF">Pyn_13096</name>
</gene>
<sequence length="60" mass="7080">MGSHAVLLLKKYFLFPLLVIQNDYEEGNEDLIIVHDALDYWDCRLSLADLAQMPQWTERK</sequence>
<dbReference type="EMBL" id="PJQY01001902">
    <property type="protein sequence ID" value="PQP98315.1"/>
    <property type="molecule type" value="Genomic_DNA"/>
</dbReference>
<dbReference type="AlphaFoldDB" id="A0A314Z928"/>
<reference evidence="1 2" key="1">
    <citation type="submission" date="2018-02" db="EMBL/GenBank/DDBJ databases">
        <title>Draft genome of wild Prunus yedoensis var. nudiflora.</title>
        <authorList>
            <person name="Baek S."/>
            <person name="Kim J.-H."/>
            <person name="Choi K."/>
            <person name="Kim G.-B."/>
            <person name="Cho A."/>
            <person name="Jang H."/>
            <person name="Shin C.-H."/>
            <person name="Yu H.-J."/>
            <person name="Mun J.-H."/>
        </authorList>
    </citation>
    <scope>NUCLEOTIDE SEQUENCE [LARGE SCALE GENOMIC DNA]</scope>
    <source>
        <strain evidence="2">cv. Jeju island</strain>
        <tissue evidence="1">Leaf</tissue>
    </source>
</reference>
<evidence type="ECO:0000313" key="1">
    <source>
        <dbReference type="EMBL" id="PQP98315.1"/>
    </source>
</evidence>
<name>A0A314Z928_PRUYE</name>